<comment type="caution">
    <text evidence="1">The sequence shown here is derived from an EMBL/GenBank/DDBJ whole genome shotgun (WGS) entry which is preliminary data.</text>
</comment>
<proteinExistence type="predicted"/>
<sequence>MKAVKKIEISVLHKRTMPLVVYTMQGDTGREIECAVVDWDIPAGVVARAWVVKPSKKVVYSEARIVENSVVFSLTNQMLAEPGVAICIIEFDSGEDVVSSFPFNLCIDGSARGDGIPSENESTVLEGMFEALGQDAIKALDAAKAEAVAANKSAQDTEKIKNDFTLTAQQAVADVNNAGQTQTQRVNTAGDTQVSRIQAEGTTQVQNVQATAAEISADREQIHTNRDNTARLQRTTAGAITRSAEGSFITLGDAADEMGFRRIEIEGETRQVTTTGAQMIDFEQCLKNWKSQYTQVGGRVYKITAIGTGYQAPVAFSESDIKVTLSGIIRDLSGSGYRVDLIDSSGNIVGRINKDIKSITGLASKIRLNFAEAGAGEYSDIMLNAGSAAITWEPYTGNKPSPSPEYPQEMENVGRQNTDGKYAVKVTATKTQLLDTRINFWAQGAINTGGAESENAARIRTTGKTHVDPKQIYTLNISDGYYIAYHQYDKNEEYISDSSWIASYPHIMVLNKNTNYVKFTVYKEGNEAITPAVIYNGLKIMLNVGSAPLPWEPYRGHTATITSDRPLTKWDKLTCRDGVWGWAYGGTKYICSLNEVISQHGASIGKKYPCMTFSMKGKARDAGEVCACNYLKSVGSEALNGNAIGIWGHTNPTYKNYVYIGIPYSVLGTTIDSTADENTAAMTAWINAKKEAGAPVTIEYKLAEEEWVPLSAEEQAAMNALCTYAGTTHIWTDDPLQPVISLDYTVDTEGYIRETAPAYRDVERFALTGEASGTVATCTDSADWPLLGIGMLGKCEQLTTTGKNLIGGKALADKIKEVAPSSTINADGTVTFSAPSIDGKLLYDNFEPGKQYTVVLYGKNASAESISCNLKVEYEDGTSNALTFATKNALSYCAYTTVQNKTVVSLRGLWSTQSTVLQYDKCGIFEGAIDLASFEPYTGAAPSPSPAYKQEIQETGTYNPETGMYEAMWRQCGENLFDMDAWYEYYYAFKKDIFWETIDGRKCLKWRGRSGNDGKFNVFPSHISSGHKIRLSFYSKKQQTSGHDDTGLFLTNKGGTNILGSYAPDTTTWTYTEIETVLKEDCCGLKIAYSNEAYCYFSDISLAVDSDNTEYQPYQSDTLRLTADQPWRGTGDVHDEVCDRDGVLGTWRRYAEYTFNGSEDEAWGKSPDFECRYFIVPGKRMLPDKMLSTHFRHKYWGTNDGEFGAGTSANGTIYFCNHAIDNIADWKAWLADNPVTIVVLLETPVWEPFPEDVQKQYRKLKSYAGTTHAWVDDPLQPEVSFRYIKDSKLVLGKLEDRLTALEAGQAQTAAAFGYLPANIQAEMIENETNQLMDSI</sequence>
<accession>A0ABQ0BEG4</accession>
<dbReference type="Proteomes" id="UP001600943">
    <property type="component" value="Unassembled WGS sequence"/>
</dbReference>
<gene>
    <name evidence="1" type="ORF">K040078D81_39540</name>
</gene>
<keyword evidence="2" id="KW-1185">Reference proteome</keyword>
<name>A0ABQ0BEG4_9FIRM</name>
<evidence type="ECO:0000313" key="2">
    <source>
        <dbReference type="Proteomes" id="UP001600943"/>
    </source>
</evidence>
<protein>
    <recommendedName>
        <fullName evidence="3">BppU N-terminal domain-containing protein</fullName>
    </recommendedName>
</protein>
<organism evidence="1 2">
    <name type="scientific">Blautia hominis</name>
    <dbReference type="NCBI Taxonomy" id="2025493"/>
    <lineage>
        <taxon>Bacteria</taxon>
        <taxon>Bacillati</taxon>
        <taxon>Bacillota</taxon>
        <taxon>Clostridia</taxon>
        <taxon>Lachnospirales</taxon>
        <taxon>Lachnospiraceae</taxon>
        <taxon>Blautia</taxon>
    </lineage>
</organism>
<evidence type="ECO:0008006" key="3">
    <source>
        <dbReference type="Google" id="ProtNLM"/>
    </source>
</evidence>
<evidence type="ECO:0000313" key="1">
    <source>
        <dbReference type="EMBL" id="GAA6409837.1"/>
    </source>
</evidence>
<dbReference type="EMBL" id="BAABYW010000001">
    <property type="protein sequence ID" value="GAA6409837.1"/>
    <property type="molecule type" value="Genomic_DNA"/>
</dbReference>
<reference evidence="1 2" key="1">
    <citation type="submission" date="2024-04" db="EMBL/GenBank/DDBJ databases">
        <title>Defined microbial consortia suppress multidrug-resistant proinflammatory Enterobacteriaceae via ecological control.</title>
        <authorList>
            <person name="Furuichi M."/>
            <person name="Kawaguchi T."/>
            <person name="Pust M."/>
            <person name="Yasuma K."/>
            <person name="Plichta D."/>
            <person name="Hasegawa N."/>
            <person name="Ohya T."/>
            <person name="Bhattarai S."/>
            <person name="Sasajima S."/>
            <person name="Aoto Y."/>
            <person name="Tuganbaev T."/>
            <person name="Yaginuma M."/>
            <person name="Ueda M."/>
            <person name="Okahashi N."/>
            <person name="Amafuji K."/>
            <person name="Kiridooshi Y."/>
            <person name="Sugita K."/>
            <person name="Strazar M."/>
            <person name="Skelly A."/>
            <person name="Suda W."/>
            <person name="Hattori M."/>
            <person name="Nakamoto N."/>
            <person name="Caballero S."/>
            <person name="Norman J."/>
            <person name="Olle B."/>
            <person name="Tanoue T."/>
            <person name="Arita M."/>
            <person name="Bucci V."/>
            <person name="Atarashi K."/>
            <person name="Xavier R."/>
            <person name="Honda K."/>
        </authorList>
    </citation>
    <scope>NUCLEOTIDE SEQUENCE [LARGE SCALE GENOMIC DNA]</scope>
    <source>
        <strain evidence="2">k04-0078-D8-1</strain>
    </source>
</reference>